<evidence type="ECO:0000256" key="1">
    <source>
        <dbReference type="SAM" id="Phobius"/>
    </source>
</evidence>
<dbReference type="GeneID" id="31904854"/>
<name>A0A0E3SIK2_9EURY</name>
<dbReference type="PANTHER" id="PTHR38138:SF1">
    <property type="entry name" value="ARCHAEAL TYPE IV PILIN N-TERMINAL DOMAIN-CONTAINING PROTEIN"/>
    <property type="match status" value="1"/>
</dbReference>
<proteinExistence type="predicted"/>
<dbReference type="AlphaFoldDB" id="A0A0E3SIK2"/>
<evidence type="ECO:0000313" key="4">
    <source>
        <dbReference type="Proteomes" id="UP000033101"/>
    </source>
</evidence>
<gene>
    <name evidence="3" type="ORF">MSHOH_3894</name>
</gene>
<dbReference type="EMBL" id="CP009516">
    <property type="protein sequence ID" value="AKB80377.1"/>
    <property type="molecule type" value="Genomic_DNA"/>
</dbReference>
<keyword evidence="1" id="KW-1133">Transmembrane helix</keyword>
<keyword evidence="1" id="KW-0812">Transmembrane</keyword>
<protein>
    <recommendedName>
        <fullName evidence="2">Archaeal Type IV pilin N-terminal domain-containing protein</fullName>
    </recommendedName>
</protein>
<dbReference type="InterPro" id="IPR012859">
    <property type="entry name" value="Pilin_N_archaeal"/>
</dbReference>
<dbReference type="OrthoDB" id="121941at2157"/>
<feature type="domain" description="Archaeal Type IV pilin N-terminal" evidence="2">
    <location>
        <begin position="13"/>
        <end position="86"/>
    </location>
</feature>
<dbReference type="PANTHER" id="PTHR38138">
    <property type="entry name" value="VNG6441H"/>
    <property type="match status" value="1"/>
</dbReference>
<dbReference type="HOGENOM" id="CLU_076000_0_0_2"/>
<accession>A0A0E3SIK2</accession>
<reference evidence="3 4" key="1">
    <citation type="submission" date="2014-07" db="EMBL/GenBank/DDBJ databases">
        <title>Methanogenic archaea and the global carbon cycle.</title>
        <authorList>
            <person name="Henriksen J.R."/>
            <person name="Luke J."/>
            <person name="Reinhart S."/>
            <person name="Benedict M.N."/>
            <person name="Youngblut N.D."/>
            <person name="Metcalf M.E."/>
            <person name="Whitaker R.J."/>
            <person name="Metcalf W.W."/>
        </authorList>
    </citation>
    <scope>NUCLEOTIDE SEQUENCE [LARGE SCALE GENOMIC DNA]</scope>
    <source>
        <strain evidence="3 4">HB-1</strain>
    </source>
</reference>
<organism evidence="3 4">
    <name type="scientific">Methanosarcina horonobensis HB-1 = JCM 15518</name>
    <dbReference type="NCBI Taxonomy" id="1434110"/>
    <lineage>
        <taxon>Archaea</taxon>
        <taxon>Methanobacteriati</taxon>
        <taxon>Methanobacteriota</taxon>
        <taxon>Stenosarchaea group</taxon>
        <taxon>Methanomicrobia</taxon>
        <taxon>Methanosarcinales</taxon>
        <taxon>Methanosarcinaceae</taxon>
        <taxon>Methanosarcina</taxon>
    </lineage>
</organism>
<dbReference type="Pfam" id="PF07790">
    <property type="entry name" value="Pilin_N"/>
    <property type="match status" value="1"/>
</dbReference>
<dbReference type="RefSeq" id="WP_082089444.1">
    <property type="nucleotide sequence ID" value="NZ_CP009516.1"/>
</dbReference>
<dbReference type="KEGG" id="mhor:MSHOH_3894"/>
<dbReference type="PATRIC" id="fig|1434110.4.peg.4963"/>
<keyword evidence="1" id="KW-0472">Membrane</keyword>
<feature type="transmembrane region" description="Helical" evidence="1">
    <location>
        <begin position="12"/>
        <end position="38"/>
    </location>
</feature>
<dbReference type="Proteomes" id="UP000033101">
    <property type="component" value="Chromosome"/>
</dbReference>
<evidence type="ECO:0000313" key="3">
    <source>
        <dbReference type="EMBL" id="AKB80377.1"/>
    </source>
</evidence>
<evidence type="ECO:0000259" key="2">
    <source>
        <dbReference type="Pfam" id="PF07790"/>
    </source>
</evidence>
<keyword evidence="4" id="KW-1185">Reference proteome</keyword>
<sequence>MNIFEKFIKDSIGVSSVLGEILITGIVVIAFGSLFVIITSVDKPADHTRLSVEEWIDAPSDIISLRHAGGESIDTEDLKINVQINGTSYVYSSSNISENLGKSFWEMADVIQINTSQEWGTGIVNEENMDVKLINTNSKEVLPKYRIGFLPESSKGSFEDSVDFDIIDNTVVPQEDFISSFTVLGAAIQSGGYDLKVTTRFRVGGDTLDPWHYSLPVTGNVNDGKVHILNLSTAYSAGTPVTINGKSWIWTKDSKKLSTKDSDWKSYMEVSSSSYSSNLIVLRNGDAAPTIPGLDEQPDVAEYIDDYVEDGKILLDENEAIFLFELGTTDLHSSAADFQDLVVLMSIDPAPAN</sequence>